<dbReference type="InterPro" id="IPR000979">
    <property type="entry name" value="Phosphodiesterase_MJ0936/Vps29"/>
</dbReference>
<dbReference type="Gene3D" id="3.60.21.10">
    <property type="match status" value="1"/>
</dbReference>
<proteinExistence type="inferred from homology"/>
<keyword evidence="4" id="KW-0653">Protein transport</keyword>
<dbReference type="CDD" id="cd07394">
    <property type="entry name" value="MPP_Vps29"/>
    <property type="match status" value="1"/>
</dbReference>
<accession>A0A5N5QHM7</accession>
<dbReference type="InterPro" id="IPR029052">
    <property type="entry name" value="Metallo-depent_PP-like"/>
</dbReference>
<dbReference type="InterPro" id="IPR024654">
    <property type="entry name" value="Calcineurin-like_PHP_lpxH"/>
</dbReference>
<evidence type="ECO:0000256" key="1">
    <source>
        <dbReference type="ARBA" id="ARBA00005945"/>
    </source>
</evidence>
<evidence type="ECO:0000256" key="3">
    <source>
        <dbReference type="ARBA" id="ARBA00022448"/>
    </source>
</evidence>
<feature type="domain" description="Calcineurin-like phosphoesterase" evidence="6">
    <location>
        <begin position="4"/>
        <end position="143"/>
    </location>
</feature>
<dbReference type="GO" id="GO:0030904">
    <property type="term" value="C:retromer complex"/>
    <property type="evidence" value="ECO:0007669"/>
    <property type="project" value="InterPro"/>
</dbReference>
<name>A0A5N5QHM7_9AGAM</name>
<evidence type="ECO:0000256" key="2">
    <source>
        <dbReference type="ARBA" id="ARBA00017767"/>
    </source>
</evidence>
<reference evidence="7 8" key="1">
    <citation type="journal article" date="2019" name="Fungal Biol. Biotechnol.">
        <title>Draft genome sequence of fastidious pathogen Ceratobasidium theobromae, which causes vascular-streak dieback in Theobroma cacao.</title>
        <authorList>
            <person name="Ali S.S."/>
            <person name="Asman A."/>
            <person name="Shao J."/>
            <person name="Firmansyah A.P."/>
            <person name="Susilo A.W."/>
            <person name="Rosmana A."/>
            <person name="McMahon P."/>
            <person name="Junaid M."/>
            <person name="Guest D."/>
            <person name="Kheng T.Y."/>
            <person name="Meinhardt L.W."/>
            <person name="Bailey B.A."/>
        </authorList>
    </citation>
    <scope>NUCLEOTIDE SEQUENCE [LARGE SCALE GENOMIC DNA]</scope>
    <source>
        <strain evidence="7 8">CT2</strain>
    </source>
</reference>
<sequence length="373" mass="40322">MVLVLIIGDLHIPLRAHDLPAKFKKLLVPGKIQQIVCTGNVCDGETYEYLRTVAADVHVVRGDFDDNSAYPMSLTLRHPPLTLGVVHGHQCGPAGDIDALHAIARQLDVDILVSGHTHKFSAIEHQGVFFVNPGSATGAWSGSADGGLTPTPSFLLLDIQGPAVVTYVYQLVEGDVRVEKIEWRKPVEQELERRRMNDGSARSNGKNVCEYGELLNYLTSAASGRTQRGEQQVHDEGGADSHRFGLFVYGRLGRGSGSNLERTVSHYDVGVVEPASFKGVIKSNKLGWLCLNLGDLLTRQASAIGVMDTQTPDLSARGACEFIHVYLCARSNAATFCGSLNRTALLVGLPPPATLAPIISMDVPNLEHTRRGT</sequence>
<comment type="caution">
    <text evidence="7">The sequence shown here is derived from an EMBL/GenBank/DDBJ whole genome shotgun (WGS) entry which is preliminary data.</text>
</comment>
<dbReference type="Pfam" id="PF12850">
    <property type="entry name" value="Metallophos_2"/>
    <property type="match status" value="1"/>
</dbReference>
<evidence type="ECO:0000256" key="5">
    <source>
        <dbReference type="RuleBase" id="RU362040"/>
    </source>
</evidence>
<dbReference type="GO" id="GO:0015031">
    <property type="term" value="P:protein transport"/>
    <property type="evidence" value="ECO:0007669"/>
    <property type="project" value="UniProtKB-KW"/>
</dbReference>
<organism evidence="7 8">
    <name type="scientific">Ceratobasidium theobromae</name>
    <dbReference type="NCBI Taxonomy" id="1582974"/>
    <lineage>
        <taxon>Eukaryota</taxon>
        <taxon>Fungi</taxon>
        <taxon>Dikarya</taxon>
        <taxon>Basidiomycota</taxon>
        <taxon>Agaricomycotina</taxon>
        <taxon>Agaricomycetes</taxon>
        <taxon>Cantharellales</taxon>
        <taxon>Ceratobasidiaceae</taxon>
        <taxon>Ceratobasidium</taxon>
    </lineage>
</organism>
<protein>
    <recommendedName>
        <fullName evidence="2 5">Vacuolar protein sorting-associated protein 29</fullName>
    </recommendedName>
</protein>
<dbReference type="GO" id="GO:0031410">
    <property type="term" value="C:cytoplasmic vesicle"/>
    <property type="evidence" value="ECO:0007669"/>
    <property type="project" value="UniProtKB-ARBA"/>
</dbReference>
<keyword evidence="3" id="KW-0813">Transport</keyword>
<keyword evidence="8" id="KW-1185">Reference proteome</keyword>
<dbReference type="EMBL" id="SSOP01000115">
    <property type="protein sequence ID" value="KAB5591245.1"/>
    <property type="molecule type" value="Genomic_DNA"/>
</dbReference>
<evidence type="ECO:0000256" key="4">
    <source>
        <dbReference type="ARBA" id="ARBA00022927"/>
    </source>
</evidence>
<dbReference type="FunFam" id="3.60.21.10:FF:000015">
    <property type="entry name" value="Vacuolar protein sorting-associated protein 29"/>
    <property type="match status" value="1"/>
</dbReference>
<dbReference type="PANTHER" id="PTHR11124">
    <property type="entry name" value="VACUOLAR SORTING PROTEIN VPS29"/>
    <property type="match status" value="1"/>
</dbReference>
<evidence type="ECO:0000259" key="6">
    <source>
        <dbReference type="Pfam" id="PF12850"/>
    </source>
</evidence>
<dbReference type="AlphaFoldDB" id="A0A5N5QHM7"/>
<comment type="similarity">
    <text evidence="1 5">Belongs to the VPS29 family.</text>
</comment>
<dbReference type="GO" id="GO:0005829">
    <property type="term" value="C:cytosol"/>
    <property type="evidence" value="ECO:0007669"/>
    <property type="project" value="GOC"/>
</dbReference>
<dbReference type="NCBIfam" id="TIGR00040">
    <property type="entry name" value="yfcE"/>
    <property type="match status" value="1"/>
</dbReference>
<dbReference type="OrthoDB" id="10258130at2759"/>
<gene>
    <name evidence="7" type="ORF">CTheo_5327</name>
</gene>
<dbReference type="SUPFAM" id="SSF56300">
    <property type="entry name" value="Metallo-dependent phosphatases"/>
    <property type="match status" value="1"/>
</dbReference>
<evidence type="ECO:0000313" key="7">
    <source>
        <dbReference type="EMBL" id="KAB5591245.1"/>
    </source>
</evidence>
<dbReference type="Proteomes" id="UP000383932">
    <property type="component" value="Unassembled WGS sequence"/>
</dbReference>
<evidence type="ECO:0000313" key="8">
    <source>
        <dbReference type="Proteomes" id="UP000383932"/>
    </source>
</evidence>
<dbReference type="GO" id="GO:0042147">
    <property type="term" value="P:retrograde transport, endosome to Golgi"/>
    <property type="evidence" value="ECO:0007669"/>
    <property type="project" value="InterPro"/>
</dbReference>
<dbReference type="InterPro" id="IPR028661">
    <property type="entry name" value="Vps29"/>
</dbReference>